<dbReference type="SUPFAM" id="SSF56601">
    <property type="entry name" value="beta-lactamase/transpeptidase-like"/>
    <property type="match status" value="1"/>
</dbReference>
<feature type="transmembrane region" description="Helical" evidence="1">
    <location>
        <begin position="576"/>
        <end position="596"/>
    </location>
</feature>
<proteinExistence type="predicted"/>
<keyword evidence="1" id="KW-0812">Transmembrane</keyword>
<dbReference type="AlphaFoldDB" id="A0A8I2H0Q4"/>
<dbReference type="InterPro" id="IPR050491">
    <property type="entry name" value="AmpC-like"/>
</dbReference>
<evidence type="ECO:0000313" key="6">
    <source>
        <dbReference type="Proteomes" id="UP001304419"/>
    </source>
</evidence>
<evidence type="ECO:0000313" key="4">
    <source>
        <dbReference type="EMBL" id="WOX30735.1"/>
    </source>
</evidence>
<dbReference type="Proteomes" id="UP000646877">
    <property type="component" value="Unassembled WGS sequence"/>
</dbReference>
<dbReference type="RefSeq" id="WP_193521693.1">
    <property type="nucleotide sequence ID" value="NZ_CBCSDF010000004.1"/>
</dbReference>
<sequence length="678" mass="75562">MKTKFVDITLVLKALMLTVAIGIFFNAKAWGDNSPQLLRDSAVSDVQAPLENPDLKGLRTYVDDWVKKARVQYNLPGVAVTVVKDGEIVLLKGYGFADVYSQAMVKPSKTLFRIGSITKTMTALAVMQLVEQGKLSIDTDINEYLSEFKIPDTFEAPITIRALLSHRAGFEEADAGNLFVENASEMLSTERYLATHMPKRIWPPGVNVSYSNYGFALLGYLVELQSGMDLATYMEQHIFSVLGMQNTTLREPVKTSAALTAMKPELQQQLATGYFRDRQGNNIAKPFEFIGHVGGAGAISATAHDMALYMSALMGDSNLFVQPTTQKTMIHRLYDDRPLATGIAHGMFDGKFKGYEQRHHSGATHTFAANMVIFPEVQLGIFVSTNVLGSGAHFVEALPTAIFNKFYRNKPISLVKQSQLSTSSQANVYTQVLKQQVSQANLEDYTGTFLSTRRSYTQLEKLAALDAAAEIAIDDQNRLVMMVAGNKIKLEHLEADVFQAGARDAPIFYFYRDGTGKVNRFSASMWSGDYERVSFLQSPLFFNLALAISSLLSLSTLLFSFVRARKSKRLGVVEKLAFFSSSMILAAVLGFVLMNAGIVFDEYQFHASFPTIEVKLLLSLVIAIVLTTFLKVLSLPIMLRMSDLHWFYKIHYLIFTLSCLSFIYAFWIWNAVGFNYFG</sequence>
<accession>A0A8I2H0Q4</accession>
<dbReference type="Proteomes" id="UP001304419">
    <property type="component" value="Chromosome 2"/>
</dbReference>
<dbReference type="Pfam" id="PF00144">
    <property type="entry name" value="Beta-lactamase"/>
    <property type="match status" value="1"/>
</dbReference>
<dbReference type="InterPro" id="IPR012338">
    <property type="entry name" value="Beta-lactam/transpept-like"/>
</dbReference>
<dbReference type="Gene3D" id="3.40.710.10">
    <property type="entry name" value="DD-peptidase/beta-lactamase superfamily"/>
    <property type="match status" value="1"/>
</dbReference>
<keyword evidence="6" id="KW-1185">Reference proteome</keyword>
<name>A0A8I2H0Q4_9GAMM</name>
<dbReference type="InterPro" id="IPR001466">
    <property type="entry name" value="Beta-lactam-related"/>
</dbReference>
<protein>
    <submittedName>
        <fullName evidence="3">Beta-lactamase family protein</fullName>
    </submittedName>
    <submittedName>
        <fullName evidence="4">Serine hydrolase domain-containing protein</fullName>
        <ecNumber evidence="4">3.1.1.103</ecNumber>
    </submittedName>
</protein>
<organism evidence="3 5">
    <name type="scientific">Pseudoalteromonas maricaloris</name>
    <dbReference type="NCBI Taxonomy" id="184924"/>
    <lineage>
        <taxon>Bacteria</taxon>
        <taxon>Pseudomonadati</taxon>
        <taxon>Pseudomonadota</taxon>
        <taxon>Gammaproteobacteria</taxon>
        <taxon>Alteromonadales</taxon>
        <taxon>Pseudoalteromonadaceae</taxon>
        <taxon>Pseudoalteromonas</taxon>
    </lineage>
</organism>
<feature type="transmembrane region" description="Helical" evidence="1">
    <location>
        <begin position="540"/>
        <end position="564"/>
    </location>
</feature>
<evidence type="ECO:0000259" key="2">
    <source>
        <dbReference type="Pfam" id="PF00144"/>
    </source>
</evidence>
<reference evidence="4 6" key="2">
    <citation type="submission" date="2023-10" db="EMBL/GenBank/DDBJ databases">
        <title>To unveil natural product biosynthetic capacity in Pseudoalteromonas.</title>
        <authorList>
            <person name="Wang J."/>
        </authorList>
    </citation>
    <scope>NUCLEOTIDE SEQUENCE [LARGE SCALE GENOMIC DNA]</scope>
    <source>
        <strain evidence="4 6">DSM 15914</strain>
    </source>
</reference>
<keyword evidence="1" id="KW-1133">Transmembrane helix</keyword>
<evidence type="ECO:0000313" key="5">
    <source>
        <dbReference type="Proteomes" id="UP000646877"/>
    </source>
</evidence>
<dbReference type="GO" id="GO:0016787">
    <property type="term" value="F:hydrolase activity"/>
    <property type="evidence" value="ECO:0007669"/>
    <property type="project" value="UniProtKB-KW"/>
</dbReference>
<gene>
    <name evidence="3" type="ORF">F9Y85_06795</name>
    <name evidence="4" type="ORF">R5H13_22925</name>
</gene>
<feature type="domain" description="Beta-lactamase-related" evidence="2">
    <location>
        <begin position="62"/>
        <end position="393"/>
    </location>
</feature>
<dbReference type="PANTHER" id="PTHR46825">
    <property type="entry name" value="D-ALANYL-D-ALANINE-CARBOXYPEPTIDASE/ENDOPEPTIDASE AMPH"/>
    <property type="match status" value="1"/>
</dbReference>
<reference evidence="3" key="1">
    <citation type="submission" date="2019-10" db="EMBL/GenBank/DDBJ databases">
        <authorList>
            <person name="Paulsen S."/>
        </authorList>
    </citation>
    <scope>NUCLEOTIDE SEQUENCE</scope>
    <source>
        <strain evidence="3">LMG 19692</strain>
    </source>
</reference>
<keyword evidence="1" id="KW-0472">Membrane</keyword>
<keyword evidence="4" id="KW-0378">Hydrolase</keyword>
<dbReference type="EMBL" id="CP137579">
    <property type="protein sequence ID" value="WOX30735.1"/>
    <property type="molecule type" value="Genomic_DNA"/>
</dbReference>
<evidence type="ECO:0000313" key="3">
    <source>
        <dbReference type="EMBL" id="NLR21026.1"/>
    </source>
</evidence>
<feature type="transmembrane region" description="Helical" evidence="1">
    <location>
        <begin position="650"/>
        <end position="669"/>
    </location>
</feature>
<feature type="transmembrane region" description="Helical" evidence="1">
    <location>
        <begin position="616"/>
        <end position="638"/>
    </location>
</feature>
<dbReference type="EC" id="3.1.1.103" evidence="4"/>
<dbReference type="EMBL" id="WEIA01000003">
    <property type="protein sequence ID" value="NLR21026.1"/>
    <property type="molecule type" value="Genomic_DNA"/>
</dbReference>
<dbReference type="PANTHER" id="PTHR46825:SF9">
    <property type="entry name" value="BETA-LACTAMASE-RELATED DOMAIN-CONTAINING PROTEIN"/>
    <property type="match status" value="1"/>
</dbReference>
<evidence type="ECO:0000256" key="1">
    <source>
        <dbReference type="SAM" id="Phobius"/>
    </source>
</evidence>